<dbReference type="InterPro" id="IPR020846">
    <property type="entry name" value="MFS_dom"/>
</dbReference>
<evidence type="ECO:0000313" key="9">
    <source>
        <dbReference type="EMBL" id="PRQ05164.1"/>
    </source>
</evidence>
<evidence type="ECO:0000259" key="8">
    <source>
        <dbReference type="PROSITE" id="PS50850"/>
    </source>
</evidence>
<sequence length="546" mass="56163">MPDHPHAHSNPPEPVRRDGNLGLVVFALAVVLFMSALDQTVMATALPRIAADVGGLEWYAWVFTAYMLATTAALPIAGKLGDVYGRRPLLLIGITEFLISSALAGLAPSMEVLVLMRALQGVGAGILAANAQAGLGDLFPPAELGKYNGMMSGVYALASLVGPILGGTITDGFGWRWVFLVNIPVGLVALLVVLLKFRPRAPSPHDAPRDPLDLGGALILVLAVVAALTSMSQLEQGLDQLPATIAAGVAALLLGALFVRVERRAAAPILPLWILGHRQLRVILIVTAGTGVAIYSAAIFTPLMLQGALELSPTAAGLAMTPMVFALVAGGVVGGVSISRRGRYKHVIVVGMSAASLGAALLAHHASSPTVLGTAGWLGVMGFGVGMAIPSLLSGAQNAVAHAELGVVTALAKFGRTFGGIVGLAVLGALLHLRLAAALARRLPERLPELADAGGSAQLAEILASDPGALLQGDPSQALHAAQPQLATDPEAIASVLALVRDSLARSTADLLWAVAGCLAIVALWSARLADRELRRSFDEGREAPP</sequence>
<evidence type="ECO:0000313" key="10">
    <source>
        <dbReference type="Proteomes" id="UP000238823"/>
    </source>
</evidence>
<keyword evidence="6 7" id="KW-0472">Membrane</keyword>
<dbReference type="AlphaFoldDB" id="A0A2S9YJ89"/>
<keyword evidence="2" id="KW-0813">Transport</keyword>
<dbReference type="Pfam" id="PF07690">
    <property type="entry name" value="MFS_1"/>
    <property type="match status" value="1"/>
</dbReference>
<dbReference type="InterPro" id="IPR036259">
    <property type="entry name" value="MFS_trans_sf"/>
</dbReference>
<keyword evidence="5 7" id="KW-1133">Transmembrane helix</keyword>
<dbReference type="Gene3D" id="1.20.1250.20">
    <property type="entry name" value="MFS general substrate transporter like domains"/>
    <property type="match status" value="1"/>
</dbReference>
<keyword evidence="4 7" id="KW-0812">Transmembrane</keyword>
<feature type="transmembrane region" description="Helical" evidence="7">
    <location>
        <begin position="114"/>
        <end position="135"/>
    </location>
</feature>
<evidence type="ECO:0000256" key="2">
    <source>
        <dbReference type="ARBA" id="ARBA00022448"/>
    </source>
</evidence>
<dbReference type="FunFam" id="1.20.1720.10:FF:000004">
    <property type="entry name" value="EmrB/QacA family drug resistance transporter"/>
    <property type="match status" value="1"/>
</dbReference>
<proteinExistence type="predicted"/>
<comment type="caution">
    <text evidence="9">The sequence shown here is derived from an EMBL/GenBank/DDBJ whole genome shotgun (WGS) entry which is preliminary data.</text>
</comment>
<dbReference type="Proteomes" id="UP000238823">
    <property type="component" value="Unassembled WGS sequence"/>
</dbReference>
<feature type="transmembrane region" description="Helical" evidence="7">
    <location>
        <begin position="89"/>
        <end position="108"/>
    </location>
</feature>
<feature type="transmembrane region" description="Helical" evidence="7">
    <location>
        <begin position="417"/>
        <end position="440"/>
    </location>
</feature>
<feature type="transmembrane region" description="Helical" evidence="7">
    <location>
        <begin position="147"/>
        <end position="169"/>
    </location>
</feature>
<feature type="domain" description="Major facilitator superfamily (MFS) profile" evidence="8">
    <location>
        <begin position="24"/>
        <end position="535"/>
    </location>
</feature>
<feature type="transmembrane region" description="Helical" evidence="7">
    <location>
        <begin position="21"/>
        <end position="46"/>
    </location>
</feature>
<dbReference type="PANTHER" id="PTHR23501:SF197">
    <property type="entry name" value="COMD"/>
    <property type="match status" value="1"/>
</dbReference>
<feature type="transmembrane region" description="Helical" evidence="7">
    <location>
        <begin position="240"/>
        <end position="261"/>
    </location>
</feature>
<reference evidence="9 10" key="1">
    <citation type="submission" date="2018-03" db="EMBL/GenBank/DDBJ databases">
        <title>Draft Genome Sequences of the Obligatory Marine Myxobacteria Enhygromyxa salina SWB007.</title>
        <authorList>
            <person name="Poehlein A."/>
            <person name="Moghaddam J.A."/>
            <person name="Harms H."/>
            <person name="Alanjari M."/>
            <person name="Koenig G.M."/>
            <person name="Daniel R."/>
            <person name="Schaeberle T.F."/>
        </authorList>
    </citation>
    <scope>NUCLEOTIDE SEQUENCE [LARGE SCALE GENOMIC DNA]</scope>
    <source>
        <strain evidence="9 10">SWB007</strain>
    </source>
</reference>
<dbReference type="InterPro" id="IPR011701">
    <property type="entry name" value="MFS"/>
</dbReference>
<evidence type="ECO:0000256" key="1">
    <source>
        <dbReference type="ARBA" id="ARBA00004651"/>
    </source>
</evidence>
<evidence type="ECO:0000256" key="4">
    <source>
        <dbReference type="ARBA" id="ARBA00022692"/>
    </source>
</evidence>
<accession>A0A2S9YJ89</accession>
<evidence type="ECO:0000256" key="7">
    <source>
        <dbReference type="SAM" id="Phobius"/>
    </source>
</evidence>
<feature type="transmembrane region" description="Helical" evidence="7">
    <location>
        <begin position="175"/>
        <end position="195"/>
    </location>
</feature>
<evidence type="ECO:0000256" key="3">
    <source>
        <dbReference type="ARBA" id="ARBA00022475"/>
    </source>
</evidence>
<dbReference type="PRINTS" id="PR01036">
    <property type="entry name" value="TCRTETB"/>
</dbReference>
<dbReference type="SUPFAM" id="SSF103473">
    <property type="entry name" value="MFS general substrate transporter"/>
    <property type="match status" value="1"/>
</dbReference>
<feature type="transmembrane region" description="Helical" evidence="7">
    <location>
        <begin position="282"/>
        <end position="305"/>
    </location>
</feature>
<feature type="transmembrane region" description="Helical" evidence="7">
    <location>
        <begin position="511"/>
        <end position="530"/>
    </location>
</feature>
<protein>
    <submittedName>
        <fullName evidence="9">Multidrug resistance protein 3</fullName>
    </submittedName>
</protein>
<feature type="transmembrane region" description="Helical" evidence="7">
    <location>
        <begin position="58"/>
        <end position="77"/>
    </location>
</feature>
<keyword evidence="3" id="KW-1003">Cell membrane</keyword>
<gene>
    <name evidence="9" type="primary">bmr3_1</name>
    <name evidence="9" type="ORF">ENSA7_47930</name>
</gene>
<dbReference type="GO" id="GO:0022857">
    <property type="term" value="F:transmembrane transporter activity"/>
    <property type="evidence" value="ECO:0007669"/>
    <property type="project" value="InterPro"/>
</dbReference>
<evidence type="ECO:0000256" key="6">
    <source>
        <dbReference type="ARBA" id="ARBA00023136"/>
    </source>
</evidence>
<evidence type="ECO:0000256" key="5">
    <source>
        <dbReference type="ARBA" id="ARBA00022989"/>
    </source>
</evidence>
<dbReference type="PANTHER" id="PTHR23501">
    <property type="entry name" value="MAJOR FACILITATOR SUPERFAMILY"/>
    <property type="match status" value="1"/>
</dbReference>
<dbReference type="EMBL" id="PVNL01000097">
    <property type="protein sequence ID" value="PRQ05164.1"/>
    <property type="molecule type" value="Genomic_DNA"/>
</dbReference>
<comment type="subcellular location">
    <subcellularLocation>
        <location evidence="1">Cell membrane</location>
        <topology evidence="1">Multi-pass membrane protein</topology>
    </subcellularLocation>
</comment>
<dbReference type="PROSITE" id="PS50850">
    <property type="entry name" value="MFS"/>
    <property type="match status" value="1"/>
</dbReference>
<name>A0A2S9YJ89_9BACT</name>
<dbReference type="Gene3D" id="1.20.1720.10">
    <property type="entry name" value="Multidrug resistance protein D"/>
    <property type="match status" value="1"/>
</dbReference>
<organism evidence="9 10">
    <name type="scientific">Enhygromyxa salina</name>
    <dbReference type="NCBI Taxonomy" id="215803"/>
    <lineage>
        <taxon>Bacteria</taxon>
        <taxon>Pseudomonadati</taxon>
        <taxon>Myxococcota</taxon>
        <taxon>Polyangia</taxon>
        <taxon>Nannocystales</taxon>
        <taxon>Nannocystaceae</taxon>
        <taxon>Enhygromyxa</taxon>
    </lineage>
</organism>
<feature type="transmembrane region" description="Helical" evidence="7">
    <location>
        <begin position="346"/>
        <end position="363"/>
    </location>
</feature>
<dbReference type="GO" id="GO:0005886">
    <property type="term" value="C:plasma membrane"/>
    <property type="evidence" value="ECO:0007669"/>
    <property type="project" value="UniProtKB-SubCell"/>
</dbReference>
<feature type="transmembrane region" description="Helical" evidence="7">
    <location>
        <begin position="375"/>
        <end position="396"/>
    </location>
</feature>
<dbReference type="RefSeq" id="WP_106091706.1">
    <property type="nucleotide sequence ID" value="NZ_PVNL01000097.1"/>
</dbReference>
<dbReference type="OrthoDB" id="9807274at2"/>
<feature type="transmembrane region" description="Helical" evidence="7">
    <location>
        <begin position="317"/>
        <end position="339"/>
    </location>
</feature>
<feature type="transmembrane region" description="Helical" evidence="7">
    <location>
        <begin position="216"/>
        <end position="234"/>
    </location>
</feature>